<evidence type="ECO:0000256" key="1">
    <source>
        <dbReference type="ARBA" id="ARBA00004496"/>
    </source>
</evidence>
<proteinExistence type="inferred from homology"/>
<dbReference type="CDD" id="cd02440">
    <property type="entry name" value="AdoMet_MTases"/>
    <property type="match status" value="1"/>
</dbReference>
<reference evidence="11 12" key="1">
    <citation type="submission" date="2020-01" db="EMBL/GenBank/DDBJ databases">
        <title>Genomes of bacteria type strains.</title>
        <authorList>
            <person name="Chen J."/>
            <person name="Zhu S."/>
            <person name="Yang J."/>
        </authorList>
    </citation>
    <scope>NUCLEOTIDE SEQUENCE [LARGE SCALE GENOMIC DNA]</scope>
    <source>
        <strain evidence="11 12">LMG 22958</strain>
    </source>
</reference>
<evidence type="ECO:0000256" key="7">
    <source>
        <dbReference type="ARBA" id="ARBA00022884"/>
    </source>
</evidence>
<dbReference type="InterPro" id="IPR002478">
    <property type="entry name" value="PUA"/>
</dbReference>
<comment type="catalytic activity">
    <reaction evidence="9">
        <text>cytidine(1962) in 23S rRNA + S-adenosyl-L-methionine = 5-methylcytidine(1962) in 23S rRNA + S-adenosyl-L-homocysteine + H(+)</text>
        <dbReference type="Rhea" id="RHEA:42912"/>
        <dbReference type="Rhea" id="RHEA-COMP:10382"/>
        <dbReference type="Rhea" id="RHEA-COMP:10386"/>
        <dbReference type="ChEBI" id="CHEBI:15378"/>
        <dbReference type="ChEBI" id="CHEBI:57856"/>
        <dbReference type="ChEBI" id="CHEBI:59789"/>
        <dbReference type="ChEBI" id="CHEBI:74483"/>
        <dbReference type="ChEBI" id="CHEBI:82748"/>
        <dbReference type="EC" id="2.1.1.191"/>
    </reaction>
</comment>
<dbReference type="SUPFAM" id="SSF53335">
    <property type="entry name" value="S-adenosyl-L-methionine-dependent methyltransferases"/>
    <property type="match status" value="1"/>
</dbReference>
<dbReference type="PANTHER" id="PTHR42873">
    <property type="entry name" value="RIBOSOMAL RNA LARGE SUBUNIT METHYLTRANSFERASE"/>
    <property type="match status" value="1"/>
</dbReference>
<dbReference type="SUPFAM" id="SSF88697">
    <property type="entry name" value="PUA domain-like"/>
    <property type="match status" value="1"/>
</dbReference>
<evidence type="ECO:0000256" key="3">
    <source>
        <dbReference type="ARBA" id="ARBA00022552"/>
    </source>
</evidence>
<organism evidence="11 12">
    <name type="scientific">Alteromonas hispanica</name>
    <dbReference type="NCBI Taxonomy" id="315421"/>
    <lineage>
        <taxon>Bacteria</taxon>
        <taxon>Pseudomonadati</taxon>
        <taxon>Pseudomonadota</taxon>
        <taxon>Gammaproteobacteria</taxon>
        <taxon>Alteromonadales</taxon>
        <taxon>Alteromonadaceae</taxon>
        <taxon>Alteromonas/Salinimonas group</taxon>
        <taxon>Alteromonas</taxon>
    </lineage>
</organism>
<dbReference type="EC" id="2.1.1.191" evidence="9"/>
<dbReference type="Gene3D" id="3.40.50.150">
    <property type="entry name" value="Vaccinia Virus protein VP39"/>
    <property type="match status" value="1"/>
</dbReference>
<dbReference type="InterPro" id="IPR019614">
    <property type="entry name" value="SAM-dep_methyl-trfase"/>
</dbReference>
<comment type="caution">
    <text evidence="11">The sequence shown here is derived from an EMBL/GenBank/DDBJ whole genome shotgun (WGS) entry which is preliminary data.</text>
</comment>
<dbReference type="Pfam" id="PF17785">
    <property type="entry name" value="PUA_3"/>
    <property type="match status" value="1"/>
</dbReference>
<dbReference type="RefSeq" id="WP_163109528.1">
    <property type="nucleotide sequence ID" value="NZ_JAAAWP010000001.1"/>
</dbReference>
<evidence type="ECO:0000256" key="4">
    <source>
        <dbReference type="ARBA" id="ARBA00022603"/>
    </source>
</evidence>
<keyword evidence="4 9" id="KW-0489">Methyltransferase</keyword>
<evidence type="ECO:0000313" key="11">
    <source>
        <dbReference type="EMBL" id="NDW20269.1"/>
    </source>
</evidence>
<protein>
    <recommendedName>
        <fullName evidence="9">Ribosomal RNA large subunit methyltransferase I</fullName>
        <ecNumber evidence="9">2.1.1.191</ecNumber>
    </recommendedName>
    <alternativeName>
        <fullName evidence="9">23S rRNA m5C1962 methyltransferase</fullName>
    </alternativeName>
    <alternativeName>
        <fullName evidence="9">rRNA (cytosine-C(5)-)-methyltransferase RlmI</fullName>
    </alternativeName>
</protein>
<feature type="domain" description="PUA" evidence="10">
    <location>
        <begin position="3"/>
        <end position="88"/>
    </location>
</feature>
<comment type="similarity">
    <text evidence="8 9">Belongs to the methyltransferase superfamily. RlmI family.</text>
</comment>
<keyword evidence="2 9" id="KW-0963">Cytoplasm</keyword>
<evidence type="ECO:0000256" key="2">
    <source>
        <dbReference type="ARBA" id="ARBA00022490"/>
    </source>
</evidence>
<dbReference type="AlphaFoldDB" id="A0A6L9MPW6"/>
<keyword evidence="5 9" id="KW-0808">Transferase</keyword>
<evidence type="ECO:0000259" key="10">
    <source>
        <dbReference type="SMART" id="SM00359"/>
    </source>
</evidence>
<dbReference type="EMBL" id="JAAAWP010000001">
    <property type="protein sequence ID" value="NDW20269.1"/>
    <property type="molecule type" value="Genomic_DNA"/>
</dbReference>
<dbReference type="InterPro" id="IPR036974">
    <property type="entry name" value="PUA_sf"/>
</dbReference>
<dbReference type="SMART" id="SM00359">
    <property type="entry name" value="PUA"/>
    <property type="match status" value="1"/>
</dbReference>
<dbReference type="GO" id="GO:0003723">
    <property type="term" value="F:RNA binding"/>
    <property type="evidence" value="ECO:0007669"/>
    <property type="project" value="UniProtKB-KW"/>
</dbReference>
<keyword evidence="6 9" id="KW-0949">S-adenosyl-L-methionine</keyword>
<dbReference type="Gene3D" id="3.30.750.80">
    <property type="entry name" value="RNA methyltransferase domain (HRMD) like"/>
    <property type="match status" value="1"/>
</dbReference>
<sequence>MSAQVILQPNRDKSLRRRHPWVFESAVDEVKGRAKLGDTVDVFDSQGDWLGRGAYSPDSKIRIRMWTFKQDESIDNGFFMRKLEKALALRRRLFDPQQTNAFRWVASESDGLPGITIDLYDNVAVLQLLSAGGEKHRSKIVWAITKLLPDVHIYERSDVDVRKKEGLEPVVGVLHGTPPNQVTVKENGLNIVVDIESGHKTGFYLDQRDSRAAAGQYAKDADVLNCFSYTGTFSCYALAGGAKSVTNVDVSQPALNLAKHHVEINELDGSKSHYINKDVFKALREYHAEGTQFDMVILDPPKFVDNKATLNRAARGYKDINMYGIHAVKSGGLLLTFSCSGLMPADLFQKIVADAALDAGRTIKIIARLNQASDHPIIGSYPEGYYLKGLVCEVTDD</sequence>
<dbReference type="InterPro" id="IPR041532">
    <property type="entry name" value="RlmI-like_PUA"/>
</dbReference>
<keyword evidence="12" id="KW-1185">Reference proteome</keyword>
<dbReference type="HAMAP" id="MF_01857">
    <property type="entry name" value="23SrRNA_methyltr_I"/>
    <property type="match status" value="1"/>
</dbReference>
<dbReference type="PANTHER" id="PTHR42873:SF1">
    <property type="entry name" value="S-ADENOSYLMETHIONINE-DEPENDENT METHYLTRANSFERASE DOMAIN-CONTAINING PROTEIN"/>
    <property type="match status" value="1"/>
</dbReference>
<gene>
    <name evidence="9" type="primary">rlmI</name>
    <name evidence="11" type="ORF">GTW09_01830</name>
</gene>
<dbReference type="Proteomes" id="UP000478837">
    <property type="component" value="Unassembled WGS sequence"/>
</dbReference>
<dbReference type="Gene3D" id="2.30.130.10">
    <property type="entry name" value="PUA domain"/>
    <property type="match status" value="1"/>
</dbReference>
<dbReference type="InterPro" id="IPR015947">
    <property type="entry name" value="PUA-like_sf"/>
</dbReference>
<evidence type="ECO:0000313" key="12">
    <source>
        <dbReference type="Proteomes" id="UP000478837"/>
    </source>
</evidence>
<dbReference type="GO" id="GO:0005737">
    <property type="term" value="C:cytoplasm"/>
    <property type="evidence" value="ECO:0007669"/>
    <property type="project" value="UniProtKB-SubCell"/>
</dbReference>
<dbReference type="InterPro" id="IPR023542">
    <property type="entry name" value="RLMI"/>
</dbReference>
<dbReference type="Pfam" id="PF10672">
    <property type="entry name" value="Methyltrans_SAM"/>
    <property type="match status" value="1"/>
</dbReference>
<dbReference type="CDD" id="cd21153">
    <property type="entry name" value="PUA_RlmI"/>
    <property type="match status" value="1"/>
</dbReference>
<accession>A0A6L9MPW6</accession>
<dbReference type="CDD" id="cd11572">
    <property type="entry name" value="RlmI_M_like"/>
    <property type="match status" value="1"/>
</dbReference>
<dbReference type="InterPro" id="IPR029063">
    <property type="entry name" value="SAM-dependent_MTases_sf"/>
</dbReference>
<dbReference type="PROSITE" id="PS50890">
    <property type="entry name" value="PUA"/>
    <property type="match status" value="1"/>
</dbReference>
<name>A0A6L9MPW6_9ALTE</name>
<comment type="function">
    <text evidence="9">Specifically methylates the cytosine at position 1962 (m5C1962) of 23S rRNA.</text>
</comment>
<evidence type="ECO:0000256" key="5">
    <source>
        <dbReference type="ARBA" id="ARBA00022679"/>
    </source>
</evidence>
<dbReference type="GO" id="GO:0016434">
    <property type="term" value="F:rRNA (cytosine) methyltransferase activity"/>
    <property type="evidence" value="ECO:0007669"/>
    <property type="project" value="UniProtKB-UniRule"/>
</dbReference>
<evidence type="ECO:0000256" key="9">
    <source>
        <dbReference type="HAMAP-Rule" id="MF_01857"/>
    </source>
</evidence>
<evidence type="ECO:0000256" key="6">
    <source>
        <dbReference type="ARBA" id="ARBA00022691"/>
    </source>
</evidence>
<comment type="subcellular location">
    <subcellularLocation>
        <location evidence="1 9">Cytoplasm</location>
    </subcellularLocation>
</comment>
<evidence type="ECO:0000256" key="8">
    <source>
        <dbReference type="ARBA" id="ARBA00038091"/>
    </source>
</evidence>
<keyword evidence="3 9" id="KW-0698">rRNA processing</keyword>
<keyword evidence="7 9" id="KW-0694">RNA-binding</keyword>